<evidence type="ECO:0000313" key="2">
    <source>
        <dbReference type="Proteomes" id="UP000616885"/>
    </source>
</evidence>
<dbReference type="PANTHER" id="PTHR24148:SF64">
    <property type="entry name" value="HETEROKARYON INCOMPATIBILITY DOMAIN-CONTAINING PROTEIN"/>
    <property type="match status" value="1"/>
</dbReference>
<dbReference type="Proteomes" id="UP000616885">
    <property type="component" value="Unassembled WGS sequence"/>
</dbReference>
<proteinExistence type="predicted"/>
<organism evidence="1 2">
    <name type="scientific">Bionectria ochroleuca</name>
    <name type="common">Gliocladium roseum</name>
    <dbReference type="NCBI Taxonomy" id="29856"/>
    <lineage>
        <taxon>Eukaryota</taxon>
        <taxon>Fungi</taxon>
        <taxon>Dikarya</taxon>
        <taxon>Ascomycota</taxon>
        <taxon>Pezizomycotina</taxon>
        <taxon>Sordariomycetes</taxon>
        <taxon>Hypocreomycetidae</taxon>
        <taxon>Hypocreales</taxon>
        <taxon>Bionectriaceae</taxon>
        <taxon>Clonostachys</taxon>
    </lineage>
</organism>
<dbReference type="AlphaFoldDB" id="A0A8H7K772"/>
<protein>
    <recommendedName>
        <fullName evidence="3">Heterokaryon incompatibility domain-containing protein</fullName>
    </recommendedName>
</protein>
<evidence type="ECO:0008006" key="3">
    <source>
        <dbReference type="Google" id="ProtNLM"/>
    </source>
</evidence>
<gene>
    <name evidence="1" type="ORF">IM811_005571</name>
</gene>
<dbReference type="InterPro" id="IPR052895">
    <property type="entry name" value="HetReg/Transcr_Mod"/>
</dbReference>
<dbReference type="EMBL" id="JADCTT010000014">
    <property type="protein sequence ID" value="KAF9744790.1"/>
    <property type="molecule type" value="Genomic_DNA"/>
</dbReference>
<accession>A0A8H7K772</accession>
<evidence type="ECO:0000313" key="1">
    <source>
        <dbReference type="EMBL" id="KAF9744790.1"/>
    </source>
</evidence>
<reference evidence="1" key="1">
    <citation type="submission" date="2020-10" db="EMBL/GenBank/DDBJ databases">
        <title>High-Quality Genome Resource of Clonostachys rosea strain S41 by Oxford Nanopore Long-Read Sequencing.</title>
        <authorList>
            <person name="Wang H."/>
        </authorList>
    </citation>
    <scope>NUCLEOTIDE SEQUENCE</scope>
    <source>
        <strain evidence="1">S41</strain>
    </source>
</reference>
<name>A0A8H7K772_BIOOC</name>
<dbReference type="PANTHER" id="PTHR24148">
    <property type="entry name" value="ANKYRIN REPEAT DOMAIN-CONTAINING PROTEIN 39 HOMOLOG-RELATED"/>
    <property type="match status" value="1"/>
</dbReference>
<sequence>MKLWSKLSKQGEKQEDNHNYRLFLGQEAFEGHPYFSRMWTFQEFILPELRPIFLTDKSAFRIDYYNGETSTLRFRATRIFNREEEDIDLDLLSAWRAMNLGNVGSNDSDKHYLDLMLSNELTWAISLPLPSLLRITAHRECSDPRDKIFALYPLSKEMNPEFPLPNYAKPPEQVLLEAMTYTVNGDWNIFISNTIGL</sequence>
<comment type="caution">
    <text evidence="1">The sequence shown here is derived from an EMBL/GenBank/DDBJ whole genome shotgun (WGS) entry which is preliminary data.</text>
</comment>